<dbReference type="Pfam" id="PF13185">
    <property type="entry name" value="GAF_2"/>
    <property type="match status" value="1"/>
</dbReference>
<evidence type="ECO:0000313" key="10">
    <source>
        <dbReference type="Proteomes" id="UP000500857"/>
    </source>
</evidence>
<dbReference type="SUPFAM" id="SSF54631">
    <property type="entry name" value="CBS-domain pair"/>
    <property type="match status" value="2"/>
</dbReference>
<feature type="domain" description="PAC" evidence="6">
    <location>
        <begin position="766"/>
        <end position="818"/>
    </location>
</feature>
<accession>A0A6H1TTU2</accession>
<gene>
    <name evidence="9" type="ORF">HCG48_02345</name>
</gene>
<dbReference type="InterPro" id="IPR000014">
    <property type="entry name" value="PAS"/>
</dbReference>
<name>A0A6H1TTU2_9CYAN</name>
<organism evidence="9 10">
    <name type="scientific">Oxynema aestuarii AP17</name>
    <dbReference type="NCBI Taxonomy" id="2064643"/>
    <lineage>
        <taxon>Bacteria</taxon>
        <taxon>Bacillati</taxon>
        <taxon>Cyanobacteriota</taxon>
        <taxon>Cyanophyceae</taxon>
        <taxon>Oscillatoriophycideae</taxon>
        <taxon>Oscillatoriales</taxon>
        <taxon>Oscillatoriaceae</taxon>
        <taxon>Oxynema</taxon>
        <taxon>Oxynema aestuarii</taxon>
    </lineage>
</organism>
<feature type="domain" description="CBS" evidence="8">
    <location>
        <begin position="17"/>
        <end position="93"/>
    </location>
</feature>
<dbReference type="PANTHER" id="PTHR44757">
    <property type="entry name" value="DIGUANYLATE CYCLASE DGCP"/>
    <property type="match status" value="1"/>
</dbReference>
<dbReference type="FunFam" id="3.30.70.270:FF:000001">
    <property type="entry name" value="Diguanylate cyclase domain protein"/>
    <property type="match status" value="1"/>
</dbReference>
<dbReference type="Pfam" id="PF08447">
    <property type="entry name" value="PAS_3"/>
    <property type="match status" value="3"/>
</dbReference>
<dbReference type="InterPro" id="IPR043128">
    <property type="entry name" value="Rev_trsase/Diguanyl_cyclase"/>
</dbReference>
<feature type="domain" description="PAC" evidence="6">
    <location>
        <begin position="1012"/>
        <end position="1064"/>
    </location>
</feature>
<dbReference type="CDD" id="cd00130">
    <property type="entry name" value="PAS"/>
    <property type="match status" value="6"/>
</dbReference>
<evidence type="ECO:0000259" key="5">
    <source>
        <dbReference type="PROSITE" id="PS50112"/>
    </source>
</evidence>
<dbReference type="PROSITE" id="PS50112">
    <property type="entry name" value="PAS"/>
    <property type="match status" value="4"/>
</dbReference>
<feature type="compositionally biased region" description="Low complexity" evidence="3">
    <location>
        <begin position="317"/>
        <end position="328"/>
    </location>
</feature>
<dbReference type="NCBIfam" id="TIGR00254">
    <property type="entry name" value="GGDEF"/>
    <property type="match status" value="1"/>
</dbReference>
<dbReference type="PROSITE" id="PS51371">
    <property type="entry name" value="CBS"/>
    <property type="match status" value="4"/>
</dbReference>
<dbReference type="PANTHER" id="PTHR44757:SF2">
    <property type="entry name" value="BIOFILM ARCHITECTURE MAINTENANCE PROTEIN MBAA"/>
    <property type="match status" value="1"/>
</dbReference>
<dbReference type="PROSITE" id="PS50046">
    <property type="entry name" value="PHYTOCHROME_2"/>
    <property type="match status" value="1"/>
</dbReference>
<feature type="domain" description="PAC" evidence="6">
    <location>
        <begin position="1272"/>
        <end position="1325"/>
    </location>
</feature>
<dbReference type="Gene3D" id="3.10.580.10">
    <property type="entry name" value="CBS-domain"/>
    <property type="match status" value="2"/>
</dbReference>
<feature type="region of interest" description="Disordered" evidence="3">
    <location>
        <begin position="313"/>
        <end position="338"/>
    </location>
</feature>
<dbReference type="SMART" id="SM00116">
    <property type="entry name" value="CBS"/>
    <property type="match status" value="4"/>
</dbReference>
<dbReference type="InterPro" id="IPR035965">
    <property type="entry name" value="PAS-like_dom_sf"/>
</dbReference>
<reference evidence="9 10" key="1">
    <citation type="submission" date="2020-04" db="EMBL/GenBank/DDBJ databases">
        <authorList>
            <person name="Basu S."/>
            <person name="Maruthanayagam V."/>
            <person name="Chakraborty S."/>
            <person name="Pramanik A."/>
            <person name="Mukherjee J."/>
            <person name="Brink B."/>
        </authorList>
    </citation>
    <scope>NUCLEOTIDE SEQUENCE [LARGE SCALE GENOMIC DNA]</scope>
    <source>
        <strain evidence="9 10">AP17</strain>
    </source>
</reference>
<dbReference type="Gene3D" id="3.30.450.40">
    <property type="match status" value="2"/>
</dbReference>
<dbReference type="InterPro" id="IPR000700">
    <property type="entry name" value="PAS-assoc_C"/>
</dbReference>
<feature type="domain" description="CBS" evidence="8">
    <location>
        <begin position="102"/>
        <end position="162"/>
    </location>
</feature>
<dbReference type="Pfam" id="PF00571">
    <property type="entry name" value="CBS"/>
    <property type="match status" value="4"/>
</dbReference>
<feature type="domain" description="PAC" evidence="6">
    <location>
        <begin position="892"/>
        <end position="944"/>
    </location>
</feature>
<dbReference type="PROSITE" id="PS50113">
    <property type="entry name" value="PAC"/>
    <property type="match status" value="5"/>
</dbReference>
<dbReference type="InterPro" id="IPR029787">
    <property type="entry name" value="Nucleotide_cyclase"/>
</dbReference>
<evidence type="ECO:0000259" key="7">
    <source>
        <dbReference type="PROSITE" id="PS50887"/>
    </source>
</evidence>
<dbReference type="InterPro" id="IPR046342">
    <property type="entry name" value="CBS_dom_sf"/>
</dbReference>
<dbReference type="CDD" id="cd01949">
    <property type="entry name" value="GGDEF"/>
    <property type="match status" value="1"/>
</dbReference>
<dbReference type="NCBIfam" id="TIGR00229">
    <property type="entry name" value="sensory_box"/>
    <property type="match status" value="5"/>
</dbReference>
<dbReference type="KEGG" id="oxy:HCG48_02345"/>
<keyword evidence="2" id="KW-0175">Coiled coil</keyword>
<proteinExistence type="predicted"/>
<feature type="coiled-coil region" evidence="2">
    <location>
        <begin position="644"/>
        <end position="693"/>
    </location>
</feature>
<dbReference type="InterPro" id="IPR000160">
    <property type="entry name" value="GGDEF_dom"/>
</dbReference>
<dbReference type="InterPro" id="IPR000644">
    <property type="entry name" value="CBS_dom"/>
</dbReference>
<dbReference type="InterPro" id="IPR013655">
    <property type="entry name" value="PAS_fold_3"/>
</dbReference>
<dbReference type="CDD" id="cd17774">
    <property type="entry name" value="CBS_two-component_sensor_histidine_kinase_repeat2"/>
    <property type="match status" value="1"/>
</dbReference>
<evidence type="ECO:0000256" key="1">
    <source>
        <dbReference type="PROSITE-ProRule" id="PRU00703"/>
    </source>
</evidence>
<dbReference type="RefSeq" id="WP_168567724.1">
    <property type="nucleotide sequence ID" value="NZ_CP051167.1"/>
</dbReference>
<dbReference type="SMART" id="SM00091">
    <property type="entry name" value="PAS"/>
    <property type="match status" value="6"/>
</dbReference>
<sequence>MYLQNSSVCSDLLDAAIDRHPVTVSASTSLEKIVALMSQESNLCTLRQKSNPLDRHGFNEARASCVLVVENNRLVGSIGEGEIVECLLREIKLDRLTAGEVMNRNLITIRQSNLSDLFAIVNLLKGYGVGYLPVLDDRDRLVGLVSSQSLQSCWHPVDLLKLRRVVEAIDTQGICVSANSSLQDIVQAIARHQHECAIVCELSSPGRSSRRPLGIVSKRDLVRARGLNLDFIGIPAREVIGEAVVCVKPDDSLWVAHLEMQRQGVRRAICRDEKGELLGIVTQASLLRAIDPVDLYGVIQTLQQKVGQLSAENRQLSRASRSNSGSRASRTRRRRSARSDRLLEQIALKTYQNRPLSEIFGPIAREVREVLGSDRAILCRFLDDGTPAIESEATAPGVPSVGTVPSTAVEIADWIGAFAKGERQAIANLSSSGLPEEVVKPLQKLGVKAQLVLPIARGELQPLAPLDLQGSAPERPWGLLVVQYARRLRRWKSWEIEWAEQLAVQLAIAIRQHDLQQHLGEGARQQQQLERQIQRERSSKAVAERSLVVVIDPRGRIVQVDPHTEASLGSSDEALRERRLADLFESEARAEAFHDWLVGNGDRPWESTWKDADGDPIPIVWSKMPLATREANGKYTIATATIARRAEETSLKQLNENLERRIEERTDQLMQLNEELLREIADRQKAQQALRESEWRYRAIVEDQTELVCRFLPDGTVTFVNDAYCRYFQQERSQALGSNFLATLPEESLSEAGDRLQQLTPEHPSIVLEYPVVLPDGERRALQWSKRAIFDERGLVREFQAVGRDIKERQAAEQALRESEQRFRLMADNAPVMIWLADADGNGTFFNKTWLDFTGQTPAEAAGKGWIECLHPEDRKRTLNGFFAALKGRKSWRVEYRLFCARGEYRWILHTGVPRLTPNGEFAGAIVSCVDIDDRKHAEETLLRISKAVESSSDAIAMSDLNGQSTYHNSAFIELFEYNVEDLNAAGGAAVLFADVDCFREVFSTTVRGESWKGEVEMHSRTGRQRQISLRADAIKNPAGQIVGAIGIYTDITERKSAEQALRQSEERFRTLANFTYDWEYWIAPDGEFVYMSASCERISGYSVAEFLSDRQLLYSLIHPEDRDPVVTSLQDELVNPKIFAFDFRIVHRNGQVRWVAHICQPVYSSEGEWLGLRVSNRDITERKEAEEALREKQRFIEKITETTPNLLYIYDTLERRNTYANREFAEILGYTPQDIENMGVEFFAQVMHPDDLSRLHQQLAKLDRVADGEIMEREYRIEDKNGHWHWFYSRDIIFTRTADGKPKQILGTASDITERKQTEQQLHQANSQLKCWVEQLELRNREMALLGEMSDFLQACLTVEEAYKALPSFLQPLFPDCSGGIFAINNSNNLVELVADWGAAQQGESLFVPHECWALRRGRSHVVDGKDVGLLCSHVRRVALDGRSLCVPMMATGMTWGMLHLSSTQLEALSEAKQKLARTVCEHIALALANLKLRETLQYESIRDPLTGLFNRRYLEESLEREVHRASRAGQPLGILMLDVDHFKRFNDTFGHEAGDAVLRELGRFLKRNIRDSDIACRYGGEELTLIFPEASLENTIRRAEEIREGVKFLNVEHRRELLDPISLSVGVACFPEHGQTGEAIIRAADAALYRAKLEGRDRVVTAFTS</sequence>
<feature type="domain" description="CBS" evidence="8">
    <location>
        <begin position="240"/>
        <end position="301"/>
    </location>
</feature>
<evidence type="ECO:0000313" key="9">
    <source>
        <dbReference type="EMBL" id="QIZ69567.1"/>
    </source>
</evidence>
<dbReference type="SUPFAM" id="SSF55785">
    <property type="entry name" value="PYP-like sensor domain (PAS domain)"/>
    <property type="match status" value="6"/>
</dbReference>
<dbReference type="SUPFAM" id="SSF55781">
    <property type="entry name" value="GAF domain-like"/>
    <property type="match status" value="2"/>
</dbReference>
<evidence type="ECO:0000256" key="3">
    <source>
        <dbReference type="SAM" id="MobiDB-lite"/>
    </source>
</evidence>
<dbReference type="Gene3D" id="3.30.70.270">
    <property type="match status" value="1"/>
</dbReference>
<dbReference type="PROSITE" id="PS50887">
    <property type="entry name" value="GGDEF"/>
    <property type="match status" value="1"/>
</dbReference>
<feature type="domain" description="PAS" evidence="5">
    <location>
        <begin position="1065"/>
        <end position="1137"/>
    </location>
</feature>
<feature type="domain" description="Phytochrome chromophore attachment site" evidence="4">
    <location>
        <begin position="355"/>
        <end position="505"/>
    </location>
</feature>
<dbReference type="SMART" id="SM00065">
    <property type="entry name" value="GAF"/>
    <property type="match status" value="2"/>
</dbReference>
<dbReference type="InterPro" id="IPR016132">
    <property type="entry name" value="Phyto_chromo_attachment"/>
</dbReference>
<protein>
    <submittedName>
        <fullName evidence="9">PAS domain S-box protein</fullName>
    </submittedName>
</protein>
<dbReference type="SMART" id="SM00267">
    <property type="entry name" value="GGDEF"/>
    <property type="match status" value="1"/>
</dbReference>
<dbReference type="Pfam" id="PF08448">
    <property type="entry name" value="PAS_4"/>
    <property type="match status" value="2"/>
</dbReference>
<feature type="domain" description="PAC" evidence="6">
    <location>
        <begin position="1140"/>
        <end position="1192"/>
    </location>
</feature>
<dbReference type="SUPFAM" id="SSF55073">
    <property type="entry name" value="Nucleotide cyclase"/>
    <property type="match status" value="1"/>
</dbReference>
<dbReference type="InterPro" id="IPR029016">
    <property type="entry name" value="GAF-like_dom_sf"/>
</dbReference>
<dbReference type="EMBL" id="CP051167">
    <property type="protein sequence ID" value="QIZ69567.1"/>
    <property type="molecule type" value="Genomic_DNA"/>
</dbReference>
<feature type="domain" description="GGDEF" evidence="7">
    <location>
        <begin position="1532"/>
        <end position="1666"/>
    </location>
</feature>
<feature type="domain" description="CBS" evidence="8">
    <location>
        <begin position="169"/>
        <end position="231"/>
    </location>
</feature>
<evidence type="ECO:0000259" key="8">
    <source>
        <dbReference type="PROSITE" id="PS51371"/>
    </source>
</evidence>
<dbReference type="Proteomes" id="UP000500857">
    <property type="component" value="Chromosome"/>
</dbReference>
<dbReference type="Gene3D" id="3.30.450.20">
    <property type="entry name" value="PAS domain"/>
    <property type="match status" value="6"/>
</dbReference>
<dbReference type="InterPro" id="IPR052155">
    <property type="entry name" value="Biofilm_reg_signaling"/>
</dbReference>
<feature type="domain" description="PAS" evidence="5">
    <location>
        <begin position="1193"/>
        <end position="1270"/>
    </location>
</feature>
<dbReference type="FunFam" id="3.30.450.20:FF:000099">
    <property type="entry name" value="Sensory box sensor histidine kinase"/>
    <property type="match status" value="1"/>
</dbReference>
<feature type="domain" description="PAS" evidence="5">
    <location>
        <begin position="819"/>
        <end position="889"/>
    </location>
</feature>
<dbReference type="InterPro" id="IPR003018">
    <property type="entry name" value="GAF"/>
</dbReference>
<dbReference type="Pfam" id="PF00990">
    <property type="entry name" value="GGDEF"/>
    <property type="match status" value="1"/>
</dbReference>
<feature type="domain" description="PAS" evidence="5">
    <location>
        <begin position="941"/>
        <end position="983"/>
    </location>
</feature>
<keyword evidence="10" id="KW-1185">Reference proteome</keyword>
<keyword evidence="1" id="KW-0129">CBS domain</keyword>
<evidence type="ECO:0000259" key="4">
    <source>
        <dbReference type="PROSITE" id="PS50046"/>
    </source>
</evidence>
<dbReference type="InterPro" id="IPR013656">
    <property type="entry name" value="PAS_4"/>
</dbReference>
<evidence type="ECO:0000256" key="2">
    <source>
        <dbReference type="SAM" id="Coils"/>
    </source>
</evidence>
<dbReference type="Pfam" id="PF01590">
    <property type="entry name" value="GAF"/>
    <property type="match status" value="1"/>
</dbReference>
<dbReference type="InterPro" id="IPR001610">
    <property type="entry name" value="PAC"/>
</dbReference>
<dbReference type="SMART" id="SM00086">
    <property type="entry name" value="PAC"/>
    <property type="match status" value="5"/>
</dbReference>
<evidence type="ECO:0000259" key="6">
    <source>
        <dbReference type="PROSITE" id="PS50113"/>
    </source>
</evidence>